<dbReference type="GO" id="GO:0016020">
    <property type="term" value="C:membrane"/>
    <property type="evidence" value="ECO:0007669"/>
    <property type="project" value="UniProtKB-SubCell"/>
</dbReference>
<evidence type="ECO:0000256" key="5">
    <source>
        <dbReference type="ARBA" id="ARBA00023136"/>
    </source>
</evidence>
<dbReference type="OrthoDB" id="8904098at2759"/>
<feature type="transmembrane region" description="Helical" evidence="6">
    <location>
        <begin position="235"/>
        <end position="254"/>
    </location>
</feature>
<gene>
    <name evidence="8" type="primary">LOC111287856</name>
</gene>
<feature type="transmembrane region" description="Helical" evidence="6">
    <location>
        <begin position="313"/>
        <end position="333"/>
    </location>
</feature>
<feature type="transmembrane region" description="Helical" evidence="6">
    <location>
        <begin position="432"/>
        <end position="451"/>
    </location>
</feature>
<feature type="transmembrane region" description="Helical" evidence="6">
    <location>
        <begin position="638"/>
        <end position="658"/>
    </location>
</feature>
<dbReference type="InterPro" id="IPR036259">
    <property type="entry name" value="MFS_trans_sf"/>
</dbReference>
<reference evidence="8" key="1">
    <citation type="submission" date="2025-08" db="UniProtKB">
        <authorList>
            <consortium name="RefSeq"/>
        </authorList>
    </citation>
    <scope>IDENTIFICATION</scope>
    <source>
        <tissue evidence="8">Fruit stalk</tissue>
    </source>
</reference>
<accession>A0A6P5Y2N3</accession>
<dbReference type="RefSeq" id="XP_022734266.1">
    <property type="nucleotide sequence ID" value="XM_022878531.1"/>
</dbReference>
<sequence length="670" mass="75014">MLLKTSVYFHLFTSCFTCPIYANIRIDMSSFDHRVSFSYRAKMVGRQGRKRSGSCCFFYPSEEENIAADLPDTITNQRRPAGWRAMPFVLGATHPSLSLPHVKCIVAIPTSHFWHWLFNVFIIKRVWRFPCAGNETFERLASFGLMANFMVYLQREYHMDQVQAATILNSWSGASNFAPVIGAYVSDAYIGKFWTIVFGSFSSLVGMMIMTSTALLPQLRPPPCAHEEQLHGHCIGYNKAQLGILIFSLCWLSIGTGGIKPCSIPFSVDQFDLTTEEGRKGNNSFYNLYYATQTIVLLITQTIVVYIQNDISWALGFAIPTLCMLFGIVLFFVGTKIYIYIKPEGSVFAGVAQVFVAAYKKSHLNLPADGVNGQFYDPPLKRRLLPELHLTRRYSCLNKAALIAGDEVNPDGFCVNPWRLCSIQQIEDVKCLVNIIPIWLTSILGFLAMNQQGTFTVAQALKMDLHFGPSIKIPAGSVGVITLIAIAIWLPFYDRVLVPALEKITKLEGGITLLQRIGIGNLFSILTMLVSGFIETKRRHSALLHGGPDGVAPMSVMWLTPQLILIGFSEIFSIVGLIEFYNKQFPEHMRSIGNSLIYLTFSLASYASSSVITVVHKVTGKQGSNWLSNDINTSKLDFFYFLIAGISLLNFGFFLFCARRYQYKGSVKIM</sequence>
<evidence type="ECO:0000256" key="1">
    <source>
        <dbReference type="ARBA" id="ARBA00004141"/>
    </source>
</evidence>
<keyword evidence="5 6" id="KW-0472">Membrane</keyword>
<keyword evidence="3 6" id="KW-0812">Transmembrane</keyword>
<dbReference type="KEGG" id="dzi:111287856"/>
<dbReference type="AlphaFoldDB" id="A0A6P5Y2N3"/>
<feature type="transmembrane region" description="Helical" evidence="6">
    <location>
        <begin position="513"/>
        <end position="534"/>
    </location>
</feature>
<organism evidence="7 8">
    <name type="scientific">Durio zibethinus</name>
    <name type="common">Durian</name>
    <dbReference type="NCBI Taxonomy" id="66656"/>
    <lineage>
        <taxon>Eukaryota</taxon>
        <taxon>Viridiplantae</taxon>
        <taxon>Streptophyta</taxon>
        <taxon>Embryophyta</taxon>
        <taxon>Tracheophyta</taxon>
        <taxon>Spermatophyta</taxon>
        <taxon>Magnoliopsida</taxon>
        <taxon>eudicotyledons</taxon>
        <taxon>Gunneridae</taxon>
        <taxon>Pentapetalae</taxon>
        <taxon>rosids</taxon>
        <taxon>malvids</taxon>
        <taxon>Malvales</taxon>
        <taxon>Malvaceae</taxon>
        <taxon>Helicteroideae</taxon>
        <taxon>Durio</taxon>
    </lineage>
</organism>
<comment type="subcellular location">
    <subcellularLocation>
        <location evidence="1">Membrane</location>
        <topology evidence="1">Multi-pass membrane protein</topology>
    </subcellularLocation>
</comment>
<evidence type="ECO:0008006" key="9">
    <source>
        <dbReference type="Google" id="ProtNLM"/>
    </source>
</evidence>
<comment type="similarity">
    <text evidence="2">Belongs to the major facilitator superfamily. Proton-dependent oligopeptide transporter (POT/PTR) (TC 2.A.17) family.</text>
</comment>
<proteinExistence type="inferred from homology"/>
<evidence type="ECO:0000313" key="7">
    <source>
        <dbReference type="Proteomes" id="UP000515121"/>
    </source>
</evidence>
<dbReference type="Gene3D" id="1.20.1250.20">
    <property type="entry name" value="MFS general substrate transporter like domains"/>
    <property type="match status" value="1"/>
</dbReference>
<evidence type="ECO:0000256" key="6">
    <source>
        <dbReference type="SAM" id="Phobius"/>
    </source>
</evidence>
<dbReference type="GeneID" id="111287856"/>
<keyword evidence="4 6" id="KW-1133">Transmembrane helix</keyword>
<evidence type="ECO:0000256" key="4">
    <source>
        <dbReference type="ARBA" id="ARBA00022989"/>
    </source>
</evidence>
<feature type="transmembrane region" description="Helical" evidence="6">
    <location>
        <begin position="471"/>
        <end position="492"/>
    </location>
</feature>
<dbReference type="PANTHER" id="PTHR11654">
    <property type="entry name" value="OLIGOPEPTIDE TRANSPORTER-RELATED"/>
    <property type="match status" value="1"/>
</dbReference>
<dbReference type="Pfam" id="PF00854">
    <property type="entry name" value="PTR2"/>
    <property type="match status" value="1"/>
</dbReference>
<feature type="transmembrane region" description="Helical" evidence="6">
    <location>
        <begin position="193"/>
        <end position="215"/>
    </location>
</feature>
<dbReference type="InterPro" id="IPR000109">
    <property type="entry name" value="POT_fam"/>
</dbReference>
<dbReference type="Proteomes" id="UP000515121">
    <property type="component" value="Unplaced"/>
</dbReference>
<name>A0A6P5Y2N3_DURZI</name>
<keyword evidence="7" id="KW-1185">Reference proteome</keyword>
<evidence type="ECO:0000256" key="2">
    <source>
        <dbReference type="ARBA" id="ARBA00005982"/>
    </source>
</evidence>
<dbReference type="PROSITE" id="PS51257">
    <property type="entry name" value="PROKAR_LIPOPROTEIN"/>
    <property type="match status" value="1"/>
</dbReference>
<protein>
    <recommendedName>
        <fullName evidence="9">Protein NRT1/ PTR FAMILY 2.13-like</fullName>
    </recommendedName>
</protein>
<feature type="transmembrane region" description="Helical" evidence="6">
    <location>
        <begin position="554"/>
        <end position="575"/>
    </location>
</feature>
<evidence type="ECO:0000256" key="3">
    <source>
        <dbReference type="ARBA" id="ARBA00022692"/>
    </source>
</evidence>
<feature type="transmembrane region" description="Helical" evidence="6">
    <location>
        <begin position="288"/>
        <end position="307"/>
    </location>
</feature>
<dbReference type="GO" id="GO:0022857">
    <property type="term" value="F:transmembrane transporter activity"/>
    <property type="evidence" value="ECO:0007669"/>
    <property type="project" value="InterPro"/>
</dbReference>
<evidence type="ECO:0000313" key="8">
    <source>
        <dbReference type="RefSeq" id="XP_022734266.1"/>
    </source>
</evidence>
<dbReference type="CDD" id="cd17416">
    <property type="entry name" value="MFS_NPF1_2"/>
    <property type="match status" value="1"/>
</dbReference>
<dbReference type="SUPFAM" id="SSF103473">
    <property type="entry name" value="MFS general substrate transporter"/>
    <property type="match status" value="1"/>
</dbReference>
<feature type="transmembrane region" description="Helical" evidence="6">
    <location>
        <begin position="596"/>
        <end position="618"/>
    </location>
</feature>